<evidence type="ECO:0000256" key="1">
    <source>
        <dbReference type="ARBA" id="ARBA00006525"/>
    </source>
</evidence>
<feature type="domain" description="Smf/DprA SLOG" evidence="2">
    <location>
        <begin position="49"/>
        <end position="223"/>
    </location>
</feature>
<evidence type="ECO:0000313" key="4">
    <source>
        <dbReference type="Proteomes" id="UP001595699"/>
    </source>
</evidence>
<evidence type="ECO:0000259" key="2">
    <source>
        <dbReference type="Pfam" id="PF02481"/>
    </source>
</evidence>
<dbReference type="Pfam" id="PF02481">
    <property type="entry name" value="DNA_processg_A"/>
    <property type="match status" value="1"/>
</dbReference>
<gene>
    <name evidence="3" type="ORF">ACFOUW_22155</name>
</gene>
<dbReference type="InterPro" id="IPR003488">
    <property type="entry name" value="DprA"/>
</dbReference>
<comment type="similarity">
    <text evidence="1">Belongs to the DprA/Smf family.</text>
</comment>
<accession>A0ABV7YGW8</accession>
<dbReference type="EMBL" id="JBHRZH010000019">
    <property type="protein sequence ID" value="MFC3763559.1"/>
    <property type="molecule type" value="Genomic_DNA"/>
</dbReference>
<evidence type="ECO:0000313" key="3">
    <source>
        <dbReference type="EMBL" id="MFC3763559.1"/>
    </source>
</evidence>
<sequence>MGLGVGASGFDGERVALIASQRARPYSAGDLSAAARDLAAWRCAGLGVHTVLDDSYPDRLRDVPSLPPVLFTRGIVRPDDHAVAVVGARHASSLGLSFAADLATALVGLGVTVVSGLAAGIDTAAHAAALASGGRTVAVLGTGVGRCYPPSNRDLQSEIARRGLLLSQFWPDTPPREHNFVTRNAVLCGYADACVIAEAGESSSTRTLARHALDQSRPLILTTLVLRSAAWAKSLTRRAGVHIASSVDETLAAIAEGRAAAERTFA</sequence>
<dbReference type="InterPro" id="IPR057666">
    <property type="entry name" value="DrpA_SLOG"/>
</dbReference>
<dbReference type="Gene3D" id="3.40.50.450">
    <property type="match status" value="1"/>
</dbReference>
<proteinExistence type="inferred from homology"/>
<reference evidence="4" key="1">
    <citation type="journal article" date="2019" name="Int. J. Syst. Evol. Microbiol.">
        <title>The Global Catalogue of Microorganisms (GCM) 10K type strain sequencing project: providing services to taxonomists for standard genome sequencing and annotation.</title>
        <authorList>
            <consortium name="The Broad Institute Genomics Platform"/>
            <consortium name="The Broad Institute Genome Sequencing Center for Infectious Disease"/>
            <person name="Wu L."/>
            <person name="Ma J."/>
        </authorList>
    </citation>
    <scope>NUCLEOTIDE SEQUENCE [LARGE SCALE GENOMIC DNA]</scope>
    <source>
        <strain evidence="4">CGMCC 4.7241</strain>
    </source>
</reference>
<dbReference type="Proteomes" id="UP001595699">
    <property type="component" value="Unassembled WGS sequence"/>
</dbReference>
<dbReference type="PANTHER" id="PTHR43022">
    <property type="entry name" value="PROTEIN SMF"/>
    <property type="match status" value="1"/>
</dbReference>
<name>A0ABV7YGW8_9ACTN</name>
<comment type="caution">
    <text evidence="3">The sequence shown here is derived from an EMBL/GenBank/DDBJ whole genome shotgun (WGS) entry which is preliminary data.</text>
</comment>
<organism evidence="3 4">
    <name type="scientific">Tenggerimyces flavus</name>
    <dbReference type="NCBI Taxonomy" id="1708749"/>
    <lineage>
        <taxon>Bacteria</taxon>
        <taxon>Bacillati</taxon>
        <taxon>Actinomycetota</taxon>
        <taxon>Actinomycetes</taxon>
        <taxon>Propionibacteriales</taxon>
        <taxon>Nocardioidaceae</taxon>
        <taxon>Tenggerimyces</taxon>
    </lineage>
</organism>
<dbReference type="RefSeq" id="WP_205115612.1">
    <property type="nucleotide sequence ID" value="NZ_JAFBCM010000001.1"/>
</dbReference>
<protein>
    <submittedName>
        <fullName evidence="3">DNA-processing protein DprA</fullName>
    </submittedName>
</protein>
<dbReference type="SUPFAM" id="SSF102405">
    <property type="entry name" value="MCP/YpsA-like"/>
    <property type="match status" value="1"/>
</dbReference>
<keyword evidence="4" id="KW-1185">Reference proteome</keyword>
<dbReference type="PANTHER" id="PTHR43022:SF1">
    <property type="entry name" value="PROTEIN SMF"/>
    <property type="match status" value="1"/>
</dbReference>